<dbReference type="RefSeq" id="WP_377412998.1">
    <property type="nucleotide sequence ID" value="NZ_JBHSRS010000017.1"/>
</dbReference>
<protein>
    <submittedName>
        <fullName evidence="1">DUF3150 domain-containing protein</fullName>
    </submittedName>
</protein>
<evidence type="ECO:0000313" key="2">
    <source>
        <dbReference type="Proteomes" id="UP001596270"/>
    </source>
</evidence>
<accession>A0ABW1TV89</accession>
<proteinExistence type="predicted"/>
<dbReference type="Proteomes" id="UP001596270">
    <property type="component" value="Unassembled WGS sequence"/>
</dbReference>
<dbReference type="Pfam" id="PF11348">
    <property type="entry name" value="DUF3150"/>
    <property type="match status" value="1"/>
</dbReference>
<gene>
    <name evidence="1" type="ORF">ACFQND_08175</name>
</gene>
<comment type="caution">
    <text evidence="1">The sequence shown here is derived from an EMBL/GenBank/DDBJ whole genome shotgun (WGS) entry which is preliminary data.</text>
</comment>
<sequence length="376" mass="41348">MTNTVNEAVKQKSADGLVCVTLEVHLWSGRKRLKKEQLIAKNQAFEDLPPATLATLGSIKICDTDDLAPFNAMKREAEKLLAINGLPLLGTTGIPEAKLDNVYKGLALIQAKFNDKRDTFFNRFDRAIEDWRNQPENAEWSNLIHDIPSPEQAAGKMSFGFHLCRVSAPSTDEFSDANRMYAKQMTGLKGELFADAASEAEILITKYLTGKSLTGVVQKREKVTWKTLRPLKRIGEKFTSFAFLDPTCEPMADMIDHVLGLLPDDGPIEGVHLMHIWTLAQALSNPQKAIALAQMAFEAESSADAFENLLGVRSTAPAFAEPAGIPVEVAPATETTAAFDSGFIQVPTEHHLQETSQEIAHQADVLQEQPSFVALF</sequence>
<dbReference type="EMBL" id="JBHSRS010000017">
    <property type="protein sequence ID" value="MFC6281202.1"/>
    <property type="molecule type" value="Genomic_DNA"/>
</dbReference>
<dbReference type="InterPro" id="IPR021496">
    <property type="entry name" value="DUF3150"/>
</dbReference>
<keyword evidence="2" id="KW-1185">Reference proteome</keyword>
<organism evidence="1 2">
    <name type="scientific">Polaromonas aquatica</name>
    <dbReference type="NCBI Taxonomy" id="332657"/>
    <lineage>
        <taxon>Bacteria</taxon>
        <taxon>Pseudomonadati</taxon>
        <taxon>Pseudomonadota</taxon>
        <taxon>Betaproteobacteria</taxon>
        <taxon>Burkholderiales</taxon>
        <taxon>Comamonadaceae</taxon>
        <taxon>Polaromonas</taxon>
    </lineage>
</organism>
<name>A0ABW1TV89_9BURK</name>
<evidence type="ECO:0000313" key="1">
    <source>
        <dbReference type="EMBL" id="MFC6281202.1"/>
    </source>
</evidence>
<reference evidence="2" key="1">
    <citation type="journal article" date="2019" name="Int. J. Syst. Evol. Microbiol.">
        <title>The Global Catalogue of Microorganisms (GCM) 10K type strain sequencing project: providing services to taxonomists for standard genome sequencing and annotation.</title>
        <authorList>
            <consortium name="The Broad Institute Genomics Platform"/>
            <consortium name="The Broad Institute Genome Sequencing Center for Infectious Disease"/>
            <person name="Wu L."/>
            <person name="Ma J."/>
        </authorList>
    </citation>
    <scope>NUCLEOTIDE SEQUENCE [LARGE SCALE GENOMIC DNA]</scope>
    <source>
        <strain evidence="2">CCUG 39402</strain>
    </source>
</reference>